<keyword evidence="3 6" id="KW-1133">Transmembrane helix</keyword>
<protein>
    <submittedName>
        <fullName evidence="8">Integral membrane protein</fullName>
    </submittedName>
</protein>
<keyword evidence="2 6" id="KW-0812">Transmembrane</keyword>
<dbReference type="Pfam" id="PF06305">
    <property type="entry name" value="LapA_dom"/>
    <property type="match status" value="1"/>
</dbReference>
<keyword evidence="1" id="KW-1003">Cell membrane</keyword>
<accession>A0ABS2MUH0</accession>
<proteinExistence type="predicted"/>
<evidence type="ECO:0000259" key="7">
    <source>
        <dbReference type="Pfam" id="PF06305"/>
    </source>
</evidence>
<evidence type="ECO:0000256" key="4">
    <source>
        <dbReference type="ARBA" id="ARBA00023136"/>
    </source>
</evidence>
<keyword evidence="5" id="KW-0175">Coiled coil</keyword>
<dbReference type="Proteomes" id="UP000767854">
    <property type="component" value="Unassembled WGS sequence"/>
</dbReference>
<dbReference type="InterPro" id="IPR010445">
    <property type="entry name" value="LapA_dom"/>
</dbReference>
<gene>
    <name evidence="8" type="ORF">JOC49_002574</name>
</gene>
<comment type="caution">
    <text evidence="8">The sequence shown here is derived from an EMBL/GenBank/DDBJ whole genome shotgun (WGS) entry which is preliminary data.</text>
</comment>
<dbReference type="EMBL" id="JAFBDT010000045">
    <property type="protein sequence ID" value="MBM7563000.1"/>
    <property type="molecule type" value="Genomic_DNA"/>
</dbReference>
<feature type="transmembrane region" description="Helical" evidence="6">
    <location>
        <begin position="39"/>
        <end position="57"/>
    </location>
</feature>
<name>A0ABS2MUH0_9FIRM</name>
<feature type="domain" description="Lipopolysaccharide assembly protein A" evidence="7">
    <location>
        <begin position="22"/>
        <end position="83"/>
    </location>
</feature>
<keyword evidence="9" id="KW-1185">Reference proteome</keyword>
<sequence length="119" mass="13465">MQKNMIITLLFSILIAFFAILNAAAIPVNLIFMKMDISAALVILLSASIGAVIVYSLDTVSKMKSRKRCKEFEKNNAMMNKEIKELQEKSTSQLLEIENLKMKIEKLKKGDQEDAIKKI</sequence>
<reference evidence="8 9" key="1">
    <citation type="submission" date="2021-01" db="EMBL/GenBank/DDBJ databases">
        <title>Genomic Encyclopedia of Type Strains, Phase IV (KMG-IV): sequencing the most valuable type-strain genomes for metagenomic binning, comparative biology and taxonomic classification.</title>
        <authorList>
            <person name="Goeker M."/>
        </authorList>
    </citation>
    <scope>NUCLEOTIDE SEQUENCE [LARGE SCALE GENOMIC DNA]</scope>
    <source>
        <strain evidence="8 9">DSM 24436</strain>
    </source>
</reference>
<feature type="coiled-coil region" evidence="5">
    <location>
        <begin position="69"/>
        <end position="103"/>
    </location>
</feature>
<evidence type="ECO:0000256" key="6">
    <source>
        <dbReference type="SAM" id="Phobius"/>
    </source>
</evidence>
<evidence type="ECO:0000313" key="8">
    <source>
        <dbReference type="EMBL" id="MBM7563000.1"/>
    </source>
</evidence>
<evidence type="ECO:0000256" key="2">
    <source>
        <dbReference type="ARBA" id="ARBA00022692"/>
    </source>
</evidence>
<dbReference type="RefSeq" id="WP_204665424.1">
    <property type="nucleotide sequence ID" value="NZ_JAFBDT010000045.1"/>
</dbReference>
<dbReference type="PANTHER" id="PTHR41335:SF1">
    <property type="entry name" value="MEMBRANE PROTEIN"/>
    <property type="match status" value="1"/>
</dbReference>
<keyword evidence="4 6" id="KW-0472">Membrane</keyword>
<dbReference type="PANTHER" id="PTHR41335">
    <property type="entry name" value="MEMBRANE PROTEIN-RELATED"/>
    <property type="match status" value="1"/>
</dbReference>
<organism evidence="8 9">
    <name type="scientific">Fusibacter tunisiensis</name>
    <dbReference type="NCBI Taxonomy" id="1008308"/>
    <lineage>
        <taxon>Bacteria</taxon>
        <taxon>Bacillati</taxon>
        <taxon>Bacillota</taxon>
        <taxon>Clostridia</taxon>
        <taxon>Eubacteriales</taxon>
        <taxon>Eubacteriales Family XII. Incertae Sedis</taxon>
        <taxon>Fusibacter</taxon>
    </lineage>
</organism>
<evidence type="ECO:0000256" key="5">
    <source>
        <dbReference type="SAM" id="Coils"/>
    </source>
</evidence>
<evidence type="ECO:0000256" key="3">
    <source>
        <dbReference type="ARBA" id="ARBA00022989"/>
    </source>
</evidence>
<evidence type="ECO:0000256" key="1">
    <source>
        <dbReference type="ARBA" id="ARBA00022475"/>
    </source>
</evidence>
<evidence type="ECO:0000313" key="9">
    <source>
        <dbReference type="Proteomes" id="UP000767854"/>
    </source>
</evidence>